<evidence type="ECO:0000313" key="2">
    <source>
        <dbReference type="EMBL" id="MWA05604.1"/>
    </source>
</evidence>
<organism evidence="2 3">
    <name type="scientific">Actinomadura physcomitrii</name>
    <dbReference type="NCBI Taxonomy" id="2650748"/>
    <lineage>
        <taxon>Bacteria</taxon>
        <taxon>Bacillati</taxon>
        <taxon>Actinomycetota</taxon>
        <taxon>Actinomycetes</taxon>
        <taxon>Streptosporangiales</taxon>
        <taxon>Thermomonosporaceae</taxon>
        <taxon>Actinomadura</taxon>
    </lineage>
</organism>
<comment type="caution">
    <text evidence="2">The sequence shown here is derived from an EMBL/GenBank/DDBJ whole genome shotgun (WGS) entry which is preliminary data.</text>
</comment>
<name>A0A6I4MNA2_9ACTN</name>
<evidence type="ECO:0000259" key="1">
    <source>
        <dbReference type="Pfam" id="PF09347"/>
    </source>
</evidence>
<feature type="domain" description="DUF1989" evidence="1">
    <location>
        <begin position="9"/>
        <end position="172"/>
    </location>
</feature>
<dbReference type="EMBL" id="WBMS02000039">
    <property type="protein sequence ID" value="MWA05604.1"/>
    <property type="molecule type" value="Genomic_DNA"/>
</dbReference>
<keyword evidence="3" id="KW-1185">Reference proteome</keyword>
<dbReference type="PANTHER" id="PTHR31527:SF0">
    <property type="entry name" value="RE64534P"/>
    <property type="match status" value="1"/>
</dbReference>
<accession>A0A6I4MNA2</accession>
<dbReference type="Proteomes" id="UP000462055">
    <property type="component" value="Unassembled WGS sequence"/>
</dbReference>
<protein>
    <submittedName>
        <fullName evidence="2">DUF1989 domain-containing protein</fullName>
    </submittedName>
</protein>
<dbReference type="InterPro" id="IPR018959">
    <property type="entry name" value="DUF1989"/>
</dbReference>
<dbReference type="RefSeq" id="WP_151598030.1">
    <property type="nucleotide sequence ID" value="NZ_WBMS02000039.1"/>
</dbReference>
<dbReference type="PANTHER" id="PTHR31527">
    <property type="entry name" value="RE64534P"/>
    <property type="match status" value="1"/>
</dbReference>
<dbReference type="Pfam" id="PF09347">
    <property type="entry name" value="DUF1989"/>
    <property type="match status" value="1"/>
</dbReference>
<reference evidence="2" key="1">
    <citation type="submission" date="2019-12" db="EMBL/GenBank/DDBJ databases">
        <title>Actinomadura physcomitrii sp. nov., a novel actinomycete isolated from moss [Physcomitrium sphaericum (Ludw) Fuernr].</title>
        <authorList>
            <person name="Zhuang X."/>
        </authorList>
    </citation>
    <scope>NUCLEOTIDE SEQUENCE [LARGE SCALE GENOMIC DNA]</scope>
    <source>
        <strain evidence="2">LD22</strain>
    </source>
</reference>
<evidence type="ECO:0000313" key="3">
    <source>
        <dbReference type="Proteomes" id="UP000462055"/>
    </source>
</evidence>
<gene>
    <name evidence="2" type="ORF">F8568_035645</name>
</gene>
<proteinExistence type="predicted"/>
<sequence>MESTTERTTVPAGEGRAVRVAAGRRVRVVDLEGGQVGDLFAFAAGDPRERLSAAHTRSVTSRLFPEVGEAFVTDRRRPILVLAGDASPGSHDMLIAACDPARYAALGVPEHRSCARNLELALAELGIEVAVTPQPVNVFMRIPVQESGRLRWLPAESRAGDSITFEAAMDCVVVVSACPQDMVGINNDRPTPLAIDVW</sequence>
<dbReference type="AlphaFoldDB" id="A0A6I4MNA2"/>